<keyword evidence="3" id="KW-0808">Transferase</keyword>
<dbReference type="EMBL" id="CAKXAJ010024785">
    <property type="protein sequence ID" value="CAH2230238.1"/>
    <property type="molecule type" value="Genomic_DNA"/>
</dbReference>
<dbReference type="InterPro" id="IPR050271">
    <property type="entry name" value="UDP-glycosyltransferase"/>
</dbReference>
<dbReference type="Proteomes" id="UP000838756">
    <property type="component" value="Unassembled WGS sequence"/>
</dbReference>
<dbReference type="GO" id="GO:0008194">
    <property type="term" value="F:UDP-glycosyltransferase activity"/>
    <property type="evidence" value="ECO:0007669"/>
    <property type="project" value="InterPro"/>
</dbReference>
<feature type="signal peptide" evidence="5">
    <location>
        <begin position="1"/>
        <end position="20"/>
    </location>
</feature>
<keyword evidence="4" id="KW-0472">Membrane</keyword>
<dbReference type="CDD" id="cd03784">
    <property type="entry name" value="GT1_Gtf-like"/>
    <property type="match status" value="2"/>
</dbReference>
<comment type="similarity">
    <text evidence="1">Belongs to the UDP-glycosyltransferase family.</text>
</comment>
<feature type="transmembrane region" description="Helical" evidence="4">
    <location>
        <begin position="928"/>
        <end position="951"/>
    </location>
</feature>
<sequence>MIIKSFVLVMLSCLVVLSESARILAVLPVPMISHQMVFRVLMQELAKRGHHVTMITGIPSNSKDQMTANYTEIDVSPVTDSVRTKLLTEEIKISDDLLPQFLSTFKITVDINDKLLGLEVIKTMIRDTESTHFDLIFLEDCLKSSLIFSHFFKAPVIHISSFGGTFETFEAVGAATHPFFYPLAVRKRYHDLSMLEKISELHLQYRLQKAYNEHEELDNRVFQKHFGKNAPTLDELKKNIHLVFLNIHRIWDSNRPVPPNVIYLGGLHEKPQQELPKELKSSLDSSDKGIIYVSFGTNINPAILSPERLQTFIKVFSKLPYDIYWKWNDNLPGLTENIKIFKWFPQSDLLRHPKVKLFITQGGLQSTDEAIVGGVPLIGIPMMWDQWYNVNKYVQFNIGLQLDINTLTESNLKDAIETVIQDKSFKENIIKLHSVIHDQLQSPLERAVWWTEYVIRNHGAEHLLISKSAKILAVLPVPVLSHQMVFRVLTQELAQRGHQVTVITGIPIYARDIAPVNYTEISIRGISENIMEQLMTEEINISEDLVAQFVSTFKASSQIYDELLGLEDIQNLIKYKSTYFDLIFLEDCAKATLIFSHLFNAPVIQISSFGGTFETFEAVGASTHPFLYPLAIRKRYHNLSAWEKISELFLQYRLQKVYNEAEMMDSEILKKHFGRNTPTVHELKKNIHMLFLNIHPIWDSNRPVPPNVIYLGGLHQKPQQVLLKDLKSSLDSATEGIIYVSFGTNVNPAILPLEKLQIFINVFSKLPYDVYWKWNDKDLPILSKNIKIYKWFPQSDLLRHPKVKLFITQGGLQSTDEAIAAGVPLIGIPIVWDQWFNVDKYVHLGIGLQLDINTITETKLKDAIETILGDKRYKENILRLHSVMRDQVQSPLARAIWWTEYVIRNRGAEHLRAPTAHITWIEYYEIKLMLFIGTFTILMLVILSLTFLRILRLFVNKIKTD</sequence>
<accession>A0A8S4R4M4</accession>
<evidence type="ECO:0000256" key="1">
    <source>
        <dbReference type="ARBA" id="ARBA00009995"/>
    </source>
</evidence>
<name>A0A8S4R4M4_9NEOP</name>
<feature type="chain" id="PRO_5035895038" evidence="5">
    <location>
        <begin position="21"/>
        <end position="961"/>
    </location>
</feature>
<keyword evidence="5" id="KW-0732">Signal</keyword>
<dbReference type="InterPro" id="IPR035595">
    <property type="entry name" value="UDP_glycos_trans_CS"/>
</dbReference>
<evidence type="ECO:0000256" key="2">
    <source>
        <dbReference type="ARBA" id="ARBA00022676"/>
    </source>
</evidence>
<dbReference type="Pfam" id="PF00201">
    <property type="entry name" value="UDPGT"/>
    <property type="match status" value="2"/>
</dbReference>
<gene>
    <name evidence="6" type="primary">jg19992</name>
    <name evidence="6" type="ORF">PAEG_LOCUS9492</name>
</gene>
<dbReference type="OrthoDB" id="5835829at2759"/>
<dbReference type="SUPFAM" id="SSF53756">
    <property type="entry name" value="UDP-Glycosyltransferase/glycogen phosphorylase"/>
    <property type="match status" value="2"/>
</dbReference>
<keyword evidence="4" id="KW-1133">Transmembrane helix</keyword>
<keyword evidence="4" id="KW-0812">Transmembrane</keyword>
<proteinExistence type="inferred from homology"/>
<evidence type="ECO:0000256" key="4">
    <source>
        <dbReference type="SAM" id="Phobius"/>
    </source>
</evidence>
<protein>
    <submittedName>
        <fullName evidence="6">Jg19992 protein</fullName>
    </submittedName>
</protein>
<reference evidence="6" key="1">
    <citation type="submission" date="2022-03" db="EMBL/GenBank/DDBJ databases">
        <authorList>
            <person name="Lindestad O."/>
        </authorList>
    </citation>
    <scope>NUCLEOTIDE SEQUENCE</scope>
</reference>
<keyword evidence="2" id="KW-0328">Glycosyltransferase</keyword>
<dbReference type="PANTHER" id="PTHR48043">
    <property type="entry name" value="EG:EG0003.4 PROTEIN-RELATED"/>
    <property type="match status" value="1"/>
</dbReference>
<dbReference type="Gene3D" id="3.40.50.2000">
    <property type="entry name" value="Glycogen Phosphorylase B"/>
    <property type="match status" value="3"/>
</dbReference>
<dbReference type="FunFam" id="3.40.50.2000:FF:000050">
    <property type="entry name" value="UDP-glucuronosyltransferase"/>
    <property type="match status" value="2"/>
</dbReference>
<evidence type="ECO:0000313" key="7">
    <source>
        <dbReference type="Proteomes" id="UP000838756"/>
    </source>
</evidence>
<dbReference type="PROSITE" id="PS00375">
    <property type="entry name" value="UDPGT"/>
    <property type="match status" value="2"/>
</dbReference>
<evidence type="ECO:0000313" key="6">
    <source>
        <dbReference type="EMBL" id="CAH2230238.1"/>
    </source>
</evidence>
<dbReference type="AlphaFoldDB" id="A0A8S4R4M4"/>
<keyword evidence="7" id="KW-1185">Reference proteome</keyword>
<comment type="caution">
    <text evidence="6">The sequence shown here is derived from an EMBL/GenBank/DDBJ whole genome shotgun (WGS) entry which is preliminary data.</text>
</comment>
<dbReference type="PANTHER" id="PTHR48043:SF159">
    <property type="entry name" value="EG:EG0003.4 PROTEIN-RELATED"/>
    <property type="match status" value="1"/>
</dbReference>
<dbReference type="InterPro" id="IPR002213">
    <property type="entry name" value="UDP_glucos_trans"/>
</dbReference>
<organism evidence="6 7">
    <name type="scientific">Pararge aegeria aegeria</name>
    <dbReference type="NCBI Taxonomy" id="348720"/>
    <lineage>
        <taxon>Eukaryota</taxon>
        <taxon>Metazoa</taxon>
        <taxon>Ecdysozoa</taxon>
        <taxon>Arthropoda</taxon>
        <taxon>Hexapoda</taxon>
        <taxon>Insecta</taxon>
        <taxon>Pterygota</taxon>
        <taxon>Neoptera</taxon>
        <taxon>Endopterygota</taxon>
        <taxon>Lepidoptera</taxon>
        <taxon>Glossata</taxon>
        <taxon>Ditrysia</taxon>
        <taxon>Papilionoidea</taxon>
        <taxon>Nymphalidae</taxon>
        <taxon>Satyrinae</taxon>
        <taxon>Satyrini</taxon>
        <taxon>Parargina</taxon>
        <taxon>Pararge</taxon>
    </lineage>
</organism>
<evidence type="ECO:0000256" key="3">
    <source>
        <dbReference type="ARBA" id="ARBA00022679"/>
    </source>
</evidence>
<evidence type="ECO:0000256" key="5">
    <source>
        <dbReference type="SAM" id="SignalP"/>
    </source>
</evidence>